<evidence type="ECO:0000313" key="2">
    <source>
        <dbReference type="Proteomes" id="UP000293719"/>
    </source>
</evidence>
<dbReference type="SUPFAM" id="SSF46955">
    <property type="entry name" value="Putative DNA-binding domain"/>
    <property type="match status" value="1"/>
</dbReference>
<protein>
    <submittedName>
        <fullName evidence="1">DNA-binding protein</fullName>
    </submittedName>
</protein>
<proteinExistence type="predicted"/>
<dbReference type="EMBL" id="CP036532">
    <property type="protein sequence ID" value="QBK30781.1"/>
    <property type="molecule type" value="Genomic_DNA"/>
</dbReference>
<dbReference type="InterPro" id="IPR009061">
    <property type="entry name" value="DNA-bd_dom_put_sf"/>
</dbReference>
<dbReference type="AlphaFoldDB" id="A0A4P6V0F2"/>
<organism evidence="1 2">
    <name type="scientific">Roseitalea porphyridii</name>
    <dbReference type="NCBI Taxonomy" id="1852022"/>
    <lineage>
        <taxon>Bacteria</taxon>
        <taxon>Pseudomonadati</taxon>
        <taxon>Pseudomonadota</taxon>
        <taxon>Alphaproteobacteria</taxon>
        <taxon>Hyphomicrobiales</taxon>
        <taxon>Ahrensiaceae</taxon>
        <taxon>Roseitalea</taxon>
    </lineage>
</organism>
<dbReference type="RefSeq" id="WP_131616465.1">
    <property type="nucleotide sequence ID" value="NZ_CP036532.1"/>
</dbReference>
<dbReference type="Proteomes" id="UP000293719">
    <property type="component" value="Chromosome"/>
</dbReference>
<reference evidence="1 2" key="1">
    <citation type="journal article" date="2017" name="Int. J. Syst. Evol. Microbiol.">
        <title>Roseitalea porphyridii gen. nov., sp. nov., isolated from a red alga, and reclassification of Hoeflea suaedae Chung et al. 2013 as Pseudohoeflea suaedae gen. nov., comb. nov.</title>
        <authorList>
            <person name="Hyeon J.W."/>
            <person name="Jeong S.E."/>
            <person name="Baek K."/>
            <person name="Jeon C.O."/>
        </authorList>
    </citation>
    <scope>NUCLEOTIDE SEQUENCE [LARGE SCALE GENOMIC DNA]</scope>
    <source>
        <strain evidence="1 2">MA7-20</strain>
    </source>
</reference>
<keyword evidence="1" id="KW-0238">DNA-binding</keyword>
<dbReference type="OrthoDB" id="8452166at2"/>
<dbReference type="GO" id="GO:0003677">
    <property type="term" value="F:DNA binding"/>
    <property type="evidence" value="ECO:0007669"/>
    <property type="project" value="UniProtKB-KW"/>
</dbReference>
<name>A0A4P6V0F2_9HYPH</name>
<gene>
    <name evidence="1" type="ORF">E0E05_09355</name>
</gene>
<accession>A0A4P6V0F2</accession>
<keyword evidence="2" id="KW-1185">Reference proteome</keyword>
<dbReference type="GeneID" id="90767501"/>
<sequence length="74" mass="8665">MNITTPKPAADDVFVPRPQVRKRYGVSDMTIHRWLRDERMGFPRPIKIRGRCYFRESELVAFERSRVAERGGAS</sequence>
<evidence type="ECO:0000313" key="1">
    <source>
        <dbReference type="EMBL" id="QBK30781.1"/>
    </source>
</evidence>
<dbReference type="KEGG" id="rpod:E0E05_09355"/>